<dbReference type="EMBL" id="AP007154">
    <property type="protein sequence ID" value="BAE56718.1"/>
    <property type="molecule type" value="Genomic_DNA"/>
</dbReference>
<dbReference type="KEGG" id="aor:AO090001000169"/>
<feature type="region of interest" description="Disordered" evidence="1">
    <location>
        <begin position="87"/>
        <end position="126"/>
    </location>
</feature>
<gene>
    <name evidence="3" type="ORF">AO090001000169</name>
</gene>
<organism evidence="3 4">
    <name type="scientific">Aspergillus oryzae (strain ATCC 42149 / RIB 40)</name>
    <name type="common">Yellow koji mold</name>
    <dbReference type="NCBI Taxonomy" id="510516"/>
    <lineage>
        <taxon>Eukaryota</taxon>
        <taxon>Fungi</taxon>
        <taxon>Dikarya</taxon>
        <taxon>Ascomycota</taxon>
        <taxon>Pezizomycotina</taxon>
        <taxon>Eurotiomycetes</taxon>
        <taxon>Eurotiomycetidae</taxon>
        <taxon>Eurotiales</taxon>
        <taxon>Aspergillaceae</taxon>
        <taxon>Aspergillus</taxon>
        <taxon>Aspergillus subgen. Circumdati</taxon>
    </lineage>
</organism>
<name>Q2UNZ7_ASPOR</name>
<evidence type="ECO:0000256" key="1">
    <source>
        <dbReference type="SAM" id="MobiDB-lite"/>
    </source>
</evidence>
<proteinExistence type="predicted"/>
<keyword evidence="2" id="KW-0732">Signal</keyword>
<dbReference type="HOGENOM" id="CLU_1981195_0_0_1"/>
<dbReference type="VEuPathDB" id="FungiDB:AO090001000169"/>
<keyword evidence="4" id="KW-1185">Reference proteome</keyword>
<dbReference type="AlphaFoldDB" id="Q2UNZ7"/>
<accession>Q2UNZ7</accession>
<protein>
    <submittedName>
        <fullName evidence="3">DNA, SC001</fullName>
    </submittedName>
</protein>
<feature type="chain" id="PRO_5004217467" evidence="2">
    <location>
        <begin position="28"/>
        <end position="126"/>
    </location>
</feature>
<dbReference type="EMBL" id="BA000050">
    <property type="protein sequence ID" value="BAE56718.1"/>
    <property type="molecule type" value="Genomic_DNA"/>
</dbReference>
<evidence type="ECO:0000313" key="3">
    <source>
        <dbReference type="EMBL" id="BAE56718.1"/>
    </source>
</evidence>
<dbReference type="Proteomes" id="UP000006564">
    <property type="component" value="Chromosome 2"/>
</dbReference>
<dbReference type="GeneID" id="10098758"/>
<reference evidence="3 4" key="1">
    <citation type="journal article" date="2005" name="Nature">
        <title>Genome sequencing and analysis of Aspergillus oryzae.</title>
        <authorList>
            <person name="Machida M."/>
            <person name="Asai K."/>
            <person name="Sano M."/>
            <person name="Tanaka T."/>
            <person name="Kumagai T."/>
            <person name="Terai G."/>
            <person name="Kusumoto K."/>
            <person name="Arima T."/>
            <person name="Akita O."/>
            <person name="Kashiwagi Y."/>
            <person name="Abe K."/>
            <person name="Gomi K."/>
            <person name="Horiuchi H."/>
            <person name="Kitamoto K."/>
            <person name="Kobayashi T."/>
            <person name="Takeuchi M."/>
            <person name="Denning D.W."/>
            <person name="Galagan J.E."/>
            <person name="Nierman W.C."/>
            <person name="Yu J."/>
            <person name="Archer D.B."/>
            <person name="Bennett J.W."/>
            <person name="Bhatnagar D."/>
            <person name="Cleveland T.E."/>
            <person name="Fedorova N.D."/>
            <person name="Gotoh O."/>
            <person name="Horikawa H."/>
            <person name="Hosoyama A."/>
            <person name="Ichinomiya M."/>
            <person name="Igarashi R."/>
            <person name="Iwashita K."/>
            <person name="Juvvadi P.R."/>
            <person name="Kato M."/>
            <person name="Kato Y."/>
            <person name="Kin T."/>
            <person name="Kokubun A."/>
            <person name="Maeda H."/>
            <person name="Maeyama N."/>
            <person name="Maruyama J."/>
            <person name="Nagasaki H."/>
            <person name="Nakajima T."/>
            <person name="Oda K."/>
            <person name="Okada K."/>
            <person name="Paulsen I."/>
            <person name="Sakamoto K."/>
            <person name="Sawano T."/>
            <person name="Takahashi M."/>
            <person name="Takase K."/>
            <person name="Terabayashi Y."/>
            <person name="Wortman J."/>
            <person name="Yamada O."/>
            <person name="Yamagata Y."/>
            <person name="Anazawa H."/>
            <person name="Hata Y."/>
            <person name="Koide Y."/>
            <person name="Komori T."/>
            <person name="Koyama Y."/>
            <person name="Minetoki T."/>
            <person name="Suharnan S."/>
            <person name="Tanaka A."/>
            <person name="Isono K."/>
            <person name="Kuhara S."/>
            <person name="Ogasawara N."/>
            <person name="Kikuchi H."/>
        </authorList>
    </citation>
    <scope>NUCLEOTIDE SEQUENCE [LARGE SCALE GENOMIC DNA]</scope>
    <source>
        <strain evidence="4">ATCC 42149 / RIB 40</strain>
    </source>
</reference>
<sequence length="126" mass="13478">MSGSTTIVGLSVVAILASLLFTQRAKLDPREPPLVSSTIPLWETLSANFHHEYSQAKSLYHCISRLTPFRATESQHHVIQPALHSYGTAGRGYSKAWSAASPGGRTGRPGTCQENGGSDASCAPRQ</sequence>
<dbReference type="RefSeq" id="XP_023089539.1">
    <property type="nucleotide sequence ID" value="XM_023234411.1"/>
</dbReference>
<evidence type="ECO:0000256" key="2">
    <source>
        <dbReference type="SAM" id="SignalP"/>
    </source>
</evidence>
<evidence type="ECO:0000313" key="4">
    <source>
        <dbReference type="Proteomes" id="UP000006564"/>
    </source>
</evidence>
<feature type="signal peptide" evidence="2">
    <location>
        <begin position="1"/>
        <end position="27"/>
    </location>
</feature>